<dbReference type="PATRIC" id="fig|362413.3.peg.1434"/>
<name>A0A0Q0XU75_9FLAO</name>
<dbReference type="SUPFAM" id="SSF82185">
    <property type="entry name" value="Histone H3 K4-specific methyltransferase SET7/9 N-terminal domain"/>
    <property type="match status" value="1"/>
</dbReference>
<dbReference type="Gene3D" id="3.90.930.1">
    <property type="match status" value="1"/>
</dbReference>
<dbReference type="Pfam" id="PF07661">
    <property type="entry name" value="MORN_2"/>
    <property type="match status" value="3"/>
</dbReference>
<dbReference type="Proteomes" id="UP000050443">
    <property type="component" value="Unassembled WGS sequence"/>
</dbReference>
<comment type="caution">
    <text evidence="1">The sequence shown here is derived from an EMBL/GenBank/DDBJ whole genome shotgun (WGS) entry which is preliminary data.</text>
</comment>
<protein>
    <recommendedName>
        <fullName evidence="3">MORN repeat variant</fullName>
    </recommendedName>
</protein>
<sequence>MKKLFLFFLILNFSCNNEKFKKEYYPNGNLKSKIKLDDNGIPNGNFEEYYENGILKAKGNDSKTPDSAFIYFENGKIKEKGMFYDGLRQNWWVIFDQNGKIITRIEYFKIKNKTFKNQYISYSQAGDINYSKSSFFKFNIPDTLKIGKNLIDSNEFYTDKRGYKDFHFLSIIIDNRYSENETKKDTFQFRISANQKSNPWFGIYAYKKGRMKITGEIEEKFIDYKLISNDSADAQVIKISRYFSKEIFVKHN</sequence>
<reference evidence="1 2" key="1">
    <citation type="submission" date="2014-09" db="EMBL/GenBank/DDBJ databases">
        <title>Genome sequence of Flavobacterium aquidurense RC62.</title>
        <authorList>
            <person name="Kim J.F."/>
            <person name="Kwak M.-J."/>
        </authorList>
    </citation>
    <scope>NUCLEOTIDE SEQUENCE [LARGE SCALE GENOMIC DNA]</scope>
    <source>
        <strain evidence="1 2">RC62</strain>
    </source>
</reference>
<dbReference type="RefSeq" id="WP_055096549.1">
    <property type="nucleotide sequence ID" value="NZ_JRLF01000012.1"/>
</dbReference>
<dbReference type="OrthoDB" id="1414430at2"/>
<dbReference type="AlphaFoldDB" id="A0A0Q0XU75"/>
<dbReference type="STRING" id="362413.RC62_1473"/>
<evidence type="ECO:0000313" key="2">
    <source>
        <dbReference type="Proteomes" id="UP000050443"/>
    </source>
</evidence>
<organism evidence="1 2">
    <name type="scientific">Flavobacterium aquidurense</name>
    <dbReference type="NCBI Taxonomy" id="362413"/>
    <lineage>
        <taxon>Bacteria</taxon>
        <taxon>Pseudomonadati</taxon>
        <taxon>Bacteroidota</taxon>
        <taxon>Flavobacteriia</taxon>
        <taxon>Flavobacteriales</taxon>
        <taxon>Flavobacteriaceae</taxon>
        <taxon>Flavobacterium</taxon>
    </lineage>
</organism>
<gene>
    <name evidence="1" type="ORF">RC62_1473</name>
</gene>
<dbReference type="EMBL" id="JRLF01000012">
    <property type="protein sequence ID" value="KQB39779.1"/>
    <property type="molecule type" value="Genomic_DNA"/>
</dbReference>
<dbReference type="InterPro" id="IPR011652">
    <property type="entry name" value="MORN_2"/>
</dbReference>
<evidence type="ECO:0008006" key="3">
    <source>
        <dbReference type="Google" id="ProtNLM"/>
    </source>
</evidence>
<accession>A0A0Q0XU75</accession>
<proteinExistence type="predicted"/>
<evidence type="ECO:0000313" key="1">
    <source>
        <dbReference type="EMBL" id="KQB39779.1"/>
    </source>
</evidence>